<dbReference type="NCBIfam" id="TIGR01727">
    <property type="entry name" value="oligo_HPY"/>
    <property type="match status" value="1"/>
</dbReference>
<organism evidence="9 10">
    <name type="scientific">Bordetella genomosp. 5</name>
    <dbReference type="NCBI Taxonomy" id="1395608"/>
    <lineage>
        <taxon>Bacteria</taxon>
        <taxon>Pseudomonadati</taxon>
        <taxon>Pseudomonadota</taxon>
        <taxon>Betaproteobacteria</taxon>
        <taxon>Burkholderiales</taxon>
        <taxon>Alcaligenaceae</taxon>
        <taxon>Bordetella</taxon>
    </lineage>
</organism>
<dbReference type="GO" id="GO:0055085">
    <property type="term" value="P:transmembrane transport"/>
    <property type="evidence" value="ECO:0007669"/>
    <property type="project" value="UniProtKB-ARBA"/>
</dbReference>
<dbReference type="InterPro" id="IPR003593">
    <property type="entry name" value="AAA+_ATPase"/>
</dbReference>
<dbReference type="Gene3D" id="3.40.50.300">
    <property type="entry name" value="P-loop containing nucleotide triphosphate hydrolases"/>
    <property type="match status" value="1"/>
</dbReference>
<dbReference type="PROSITE" id="PS50893">
    <property type="entry name" value="ABC_TRANSPORTER_2"/>
    <property type="match status" value="1"/>
</dbReference>
<keyword evidence="3" id="KW-0813">Transport</keyword>
<dbReference type="InterPro" id="IPR013563">
    <property type="entry name" value="Oligopep_ABC_C"/>
</dbReference>
<name>A0A261TSC3_9BORD</name>
<dbReference type="FunFam" id="3.40.50.300:FF:000016">
    <property type="entry name" value="Oligopeptide ABC transporter ATP-binding component"/>
    <property type="match status" value="1"/>
</dbReference>
<reference evidence="9 10" key="1">
    <citation type="submission" date="2017-05" db="EMBL/GenBank/DDBJ databases">
        <title>Complete and WGS of Bordetella genogroups.</title>
        <authorList>
            <person name="Spilker T."/>
            <person name="LiPuma J."/>
        </authorList>
    </citation>
    <scope>NUCLEOTIDE SEQUENCE [LARGE SCALE GENOMIC DNA]</scope>
    <source>
        <strain evidence="9 10">AU10456</strain>
    </source>
</reference>
<accession>A0A261TSC3</accession>
<dbReference type="Pfam" id="PF08352">
    <property type="entry name" value="oligo_HPY"/>
    <property type="match status" value="1"/>
</dbReference>
<protein>
    <submittedName>
        <fullName evidence="9">ABC transporter ATP-binding protein</fullName>
    </submittedName>
</protein>
<evidence type="ECO:0000256" key="7">
    <source>
        <dbReference type="ARBA" id="ARBA00023136"/>
    </source>
</evidence>
<dbReference type="GO" id="GO:0015833">
    <property type="term" value="P:peptide transport"/>
    <property type="evidence" value="ECO:0007669"/>
    <property type="project" value="InterPro"/>
</dbReference>
<dbReference type="GO" id="GO:0016887">
    <property type="term" value="F:ATP hydrolysis activity"/>
    <property type="evidence" value="ECO:0007669"/>
    <property type="project" value="InterPro"/>
</dbReference>
<dbReference type="GO" id="GO:0005524">
    <property type="term" value="F:ATP binding"/>
    <property type="evidence" value="ECO:0007669"/>
    <property type="project" value="UniProtKB-KW"/>
</dbReference>
<dbReference type="InterPro" id="IPR003439">
    <property type="entry name" value="ABC_transporter-like_ATP-bd"/>
</dbReference>
<keyword evidence="10" id="KW-1185">Reference proteome</keyword>
<dbReference type="RefSeq" id="WP_094799887.1">
    <property type="nucleotide sequence ID" value="NZ_NEVP01000006.1"/>
</dbReference>
<evidence type="ECO:0000256" key="1">
    <source>
        <dbReference type="ARBA" id="ARBA00004417"/>
    </source>
</evidence>
<sequence>MNAPSHEVYVAAATPPLLSVRELSVEFLTRHGSVQAVDAVSFDLRAGETLALVGESGSGKSACALALMGLLTLPGRVAGGQVLFEGQDLLSAPPGVLEDLRGKRIAMVFQDPMSALNPLLTIGTQIDEVLVRHTALDAAARRARIVELLSQVGIPKPAERLARLPHEFSGGQRQRILIAMALACDPAVLIADEPTTALDVTIQAQILALLAELKSRLGLALLLVTHDLGVVAQVADRVAVMYAGRLVELAGADALFAAPAHPYTAGLLRATPRLTDNRHRMTAIEGTPPDLRQRRSWCDFAPRCPAADAACGRRPPLGEVAPGRLAACVRPWTPARNDEA</sequence>
<dbReference type="Pfam" id="PF00005">
    <property type="entry name" value="ABC_tran"/>
    <property type="match status" value="1"/>
</dbReference>
<dbReference type="PANTHER" id="PTHR43297:SF2">
    <property type="entry name" value="DIPEPTIDE TRANSPORT ATP-BINDING PROTEIN DPPD"/>
    <property type="match status" value="1"/>
</dbReference>
<dbReference type="SMART" id="SM00382">
    <property type="entry name" value="AAA"/>
    <property type="match status" value="1"/>
</dbReference>
<evidence type="ECO:0000256" key="3">
    <source>
        <dbReference type="ARBA" id="ARBA00022448"/>
    </source>
</evidence>
<dbReference type="AlphaFoldDB" id="A0A261TSC3"/>
<dbReference type="PROSITE" id="PS00211">
    <property type="entry name" value="ABC_TRANSPORTER_1"/>
    <property type="match status" value="1"/>
</dbReference>
<evidence type="ECO:0000313" key="9">
    <source>
        <dbReference type="EMBL" id="OZI51930.1"/>
    </source>
</evidence>
<comment type="similarity">
    <text evidence="2">Belongs to the ABC transporter superfamily.</text>
</comment>
<evidence type="ECO:0000256" key="5">
    <source>
        <dbReference type="ARBA" id="ARBA00022741"/>
    </source>
</evidence>
<evidence type="ECO:0000313" key="10">
    <source>
        <dbReference type="Proteomes" id="UP000216913"/>
    </source>
</evidence>
<keyword evidence="4" id="KW-1003">Cell membrane</keyword>
<dbReference type="CDD" id="cd03257">
    <property type="entry name" value="ABC_NikE_OppD_transporters"/>
    <property type="match status" value="1"/>
</dbReference>
<keyword evidence="6 9" id="KW-0067">ATP-binding</keyword>
<comment type="caution">
    <text evidence="9">The sequence shown here is derived from an EMBL/GenBank/DDBJ whole genome shotgun (WGS) entry which is preliminary data.</text>
</comment>
<evidence type="ECO:0000259" key="8">
    <source>
        <dbReference type="PROSITE" id="PS50893"/>
    </source>
</evidence>
<evidence type="ECO:0000256" key="2">
    <source>
        <dbReference type="ARBA" id="ARBA00005417"/>
    </source>
</evidence>
<gene>
    <name evidence="9" type="primary">oppD</name>
    <name evidence="9" type="ORF">CAL25_10480</name>
</gene>
<dbReference type="Proteomes" id="UP000216913">
    <property type="component" value="Unassembled WGS sequence"/>
</dbReference>
<dbReference type="EMBL" id="NEVP01000006">
    <property type="protein sequence ID" value="OZI51930.1"/>
    <property type="molecule type" value="Genomic_DNA"/>
</dbReference>
<dbReference type="InterPro" id="IPR050388">
    <property type="entry name" value="ABC_Ni/Peptide_Import"/>
</dbReference>
<keyword evidence="5" id="KW-0547">Nucleotide-binding</keyword>
<dbReference type="InterPro" id="IPR017871">
    <property type="entry name" value="ABC_transporter-like_CS"/>
</dbReference>
<dbReference type="OrthoDB" id="9802772at2"/>
<keyword evidence="7" id="KW-0472">Membrane</keyword>
<dbReference type="SUPFAM" id="SSF52540">
    <property type="entry name" value="P-loop containing nucleoside triphosphate hydrolases"/>
    <property type="match status" value="1"/>
</dbReference>
<dbReference type="GO" id="GO:0005886">
    <property type="term" value="C:plasma membrane"/>
    <property type="evidence" value="ECO:0007669"/>
    <property type="project" value="UniProtKB-SubCell"/>
</dbReference>
<dbReference type="PANTHER" id="PTHR43297">
    <property type="entry name" value="OLIGOPEPTIDE TRANSPORT ATP-BINDING PROTEIN APPD"/>
    <property type="match status" value="1"/>
</dbReference>
<feature type="domain" description="ABC transporter" evidence="8">
    <location>
        <begin position="20"/>
        <end position="268"/>
    </location>
</feature>
<evidence type="ECO:0000256" key="4">
    <source>
        <dbReference type="ARBA" id="ARBA00022475"/>
    </source>
</evidence>
<proteinExistence type="inferred from homology"/>
<evidence type="ECO:0000256" key="6">
    <source>
        <dbReference type="ARBA" id="ARBA00022840"/>
    </source>
</evidence>
<dbReference type="InterPro" id="IPR027417">
    <property type="entry name" value="P-loop_NTPase"/>
</dbReference>
<comment type="subcellular location">
    <subcellularLocation>
        <location evidence="1">Cell inner membrane</location>
        <topology evidence="1">Peripheral membrane protein</topology>
    </subcellularLocation>
</comment>